<proteinExistence type="predicted"/>
<reference evidence="2" key="1">
    <citation type="journal article" date="2012" name="Science">
        <title>Fermentation, hydrogen, and sulfur metabolism in multiple uncultivated bacterial phyla.</title>
        <authorList>
            <person name="Wrighton K.C."/>
            <person name="Thomas B.C."/>
            <person name="Sharon I."/>
            <person name="Miller C.S."/>
            <person name="Castelle C.J."/>
            <person name="VerBerkmoes N.C."/>
            <person name="Wilkins M.J."/>
            <person name="Hettich R.L."/>
            <person name="Lipton M.S."/>
            <person name="Williams K.H."/>
            <person name="Long P.E."/>
            <person name="Banfield J.F."/>
        </authorList>
    </citation>
    <scope>NUCLEOTIDE SEQUENCE [LARGE SCALE GENOMIC DNA]</scope>
</reference>
<dbReference type="SUPFAM" id="SSF53067">
    <property type="entry name" value="Actin-like ATPase domain"/>
    <property type="match status" value="1"/>
</dbReference>
<comment type="caution">
    <text evidence="2">The sequence shown here is derived from an EMBL/GenBank/DDBJ whole genome shotgun (WGS) entry which is preliminary data.</text>
</comment>
<feature type="domain" description="Gcp-like" evidence="1">
    <location>
        <begin position="44"/>
        <end position="92"/>
    </location>
</feature>
<evidence type="ECO:0000313" key="2">
    <source>
        <dbReference type="EMBL" id="EKE27249.1"/>
    </source>
</evidence>
<protein>
    <submittedName>
        <fullName evidence="2">M22 family O-sialoglycoprotein endopeptidase</fullName>
    </submittedName>
</protein>
<name>K2GAR5_9BACT</name>
<dbReference type="Gene3D" id="3.30.420.40">
    <property type="match status" value="1"/>
</dbReference>
<dbReference type="Pfam" id="PF00814">
    <property type="entry name" value="TsaD"/>
    <property type="match status" value="1"/>
</dbReference>
<organism evidence="2">
    <name type="scientific">uncultured bacterium</name>
    <name type="common">gcode 4</name>
    <dbReference type="NCBI Taxonomy" id="1234023"/>
    <lineage>
        <taxon>Bacteria</taxon>
        <taxon>environmental samples</taxon>
    </lineage>
</organism>
<dbReference type="AlphaFoldDB" id="K2GAR5"/>
<accession>K2GAR5</accession>
<evidence type="ECO:0000259" key="1">
    <source>
        <dbReference type="Pfam" id="PF00814"/>
    </source>
</evidence>
<dbReference type="InterPro" id="IPR000905">
    <property type="entry name" value="Gcp-like_dom"/>
</dbReference>
<gene>
    <name evidence="2" type="ORF">ACD_3C00233G0002</name>
</gene>
<dbReference type="InterPro" id="IPR043129">
    <property type="entry name" value="ATPase_NBD"/>
</dbReference>
<dbReference type="EMBL" id="AMFJ01000507">
    <property type="protein sequence ID" value="EKE27249.1"/>
    <property type="molecule type" value="Genomic_DNA"/>
</dbReference>
<sequence>MNIFIDTISPLWKIILYADGKIIKEKDLKILWSEYSLFLDELMAFLDENEVSLKDLDRLVVVNWPGWFTGTRIMALIANTIKFVHDIPLGSIDYFRLLELSGLGYPMIIKANRTEYLLKSKPLSDPVIVPKAEIVPREYSWIWDELDFENQKVSIKWIWDYEKLIENLESDWNLEKIEPYYIKKPNIT</sequence>